<dbReference type="RefSeq" id="WP_207331766.1">
    <property type="nucleotide sequence ID" value="NZ_JAFMYW010000009.1"/>
</dbReference>
<dbReference type="SUPFAM" id="SSF52172">
    <property type="entry name" value="CheY-like"/>
    <property type="match status" value="1"/>
</dbReference>
<keyword evidence="1 6" id="KW-0597">Phosphoprotein</keyword>
<dbReference type="Gene3D" id="1.10.10.10">
    <property type="entry name" value="Winged helix-like DNA-binding domain superfamily/Winged helix DNA-binding domain"/>
    <property type="match status" value="1"/>
</dbReference>
<dbReference type="InterPro" id="IPR014710">
    <property type="entry name" value="RmlC-like_jellyroll"/>
</dbReference>
<keyword evidence="3" id="KW-0805">Transcription regulation</keyword>
<evidence type="ECO:0000313" key="11">
    <source>
        <dbReference type="Proteomes" id="UP000664628"/>
    </source>
</evidence>
<dbReference type="Pfam" id="PF00072">
    <property type="entry name" value="Response_reg"/>
    <property type="match status" value="1"/>
</dbReference>
<evidence type="ECO:0000256" key="1">
    <source>
        <dbReference type="ARBA" id="ARBA00022553"/>
    </source>
</evidence>
<feature type="domain" description="HTH crp-type" evidence="9">
    <location>
        <begin position="280"/>
        <end position="351"/>
    </location>
</feature>
<dbReference type="Proteomes" id="UP000664628">
    <property type="component" value="Unassembled WGS sequence"/>
</dbReference>
<dbReference type="Pfam" id="PF00027">
    <property type="entry name" value="cNMP_binding"/>
    <property type="match status" value="1"/>
</dbReference>
<dbReference type="InterPro" id="IPR039420">
    <property type="entry name" value="WalR-like"/>
</dbReference>
<name>A0ABS3JRH8_9BACT</name>
<sequence length="358" mass="40000">MKTILLIEDNDAIRENTAEILELTGYSVQTAENGKVGVEKALTAKPDLVICDIMMPVLDGYGVLHIFNKNPLLAGVPFIFLTAKTERTDFRKGMELGADDYLTKPFDESELLSAIEGRLNRFQHLNAAPANQGSIPVAPEQLTQFLNDARQKPDLHSLSTDRKVHPVRKKQYLYTEGDEPTRLYFIQAGKVKTVRTNTDGKELITGLYGPGEFFGYLAMLENSEYTDSAITLEDSELVYIPKDDFTQLLIANPDVSHHFIQLLAGRVSERETQLLGMAYNSLRRRVADTLLRLHNQHPDGLIQLSRDDLASVVGTATESLIRTLSEFKQDGLIEQTGTAATGTGIRIIQPEKLRRANW</sequence>
<dbReference type="Gene3D" id="3.40.50.2300">
    <property type="match status" value="1"/>
</dbReference>
<dbReference type="PANTHER" id="PTHR48111">
    <property type="entry name" value="REGULATOR OF RPOS"/>
    <property type="match status" value="1"/>
</dbReference>
<evidence type="ECO:0000256" key="2">
    <source>
        <dbReference type="ARBA" id="ARBA00023012"/>
    </source>
</evidence>
<evidence type="ECO:0000259" key="9">
    <source>
        <dbReference type="PROSITE" id="PS51063"/>
    </source>
</evidence>
<dbReference type="Gene3D" id="2.60.120.10">
    <property type="entry name" value="Jelly Rolls"/>
    <property type="match status" value="1"/>
</dbReference>
<evidence type="ECO:0000259" key="8">
    <source>
        <dbReference type="PROSITE" id="PS50110"/>
    </source>
</evidence>
<gene>
    <name evidence="10" type="ORF">J2I46_24715</name>
</gene>
<dbReference type="InterPro" id="IPR036390">
    <property type="entry name" value="WH_DNA-bd_sf"/>
</dbReference>
<keyword evidence="4" id="KW-0238">DNA-binding</keyword>
<proteinExistence type="predicted"/>
<dbReference type="PROSITE" id="PS50042">
    <property type="entry name" value="CNMP_BINDING_3"/>
    <property type="match status" value="1"/>
</dbReference>
<feature type="domain" description="Response regulatory" evidence="8">
    <location>
        <begin position="3"/>
        <end position="119"/>
    </location>
</feature>
<dbReference type="PROSITE" id="PS50110">
    <property type="entry name" value="RESPONSE_REGULATORY"/>
    <property type="match status" value="1"/>
</dbReference>
<keyword evidence="2" id="KW-0902">Two-component regulatory system</keyword>
<dbReference type="InterPro" id="IPR018490">
    <property type="entry name" value="cNMP-bd_dom_sf"/>
</dbReference>
<feature type="domain" description="Cyclic nucleotide-binding" evidence="7">
    <location>
        <begin position="142"/>
        <end position="266"/>
    </location>
</feature>
<comment type="caution">
    <text evidence="10">The sequence shown here is derived from an EMBL/GenBank/DDBJ whole genome shotgun (WGS) entry which is preliminary data.</text>
</comment>
<dbReference type="SUPFAM" id="SSF51206">
    <property type="entry name" value="cAMP-binding domain-like"/>
    <property type="match status" value="1"/>
</dbReference>
<dbReference type="PANTHER" id="PTHR48111:SF4">
    <property type="entry name" value="DNA-BINDING DUAL TRANSCRIPTIONAL REGULATOR OMPR"/>
    <property type="match status" value="1"/>
</dbReference>
<dbReference type="InterPro" id="IPR000595">
    <property type="entry name" value="cNMP-bd_dom"/>
</dbReference>
<evidence type="ECO:0000256" key="3">
    <source>
        <dbReference type="ARBA" id="ARBA00023015"/>
    </source>
</evidence>
<feature type="modified residue" description="4-aspartylphosphate" evidence="6">
    <location>
        <position position="52"/>
    </location>
</feature>
<reference evidence="10 11" key="1">
    <citation type="submission" date="2021-03" db="EMBL/GenBank/DDBJ databases">
        <title>Fibrella sp. HMF5405 genome sequencing and assembly.</title>
        <authorList>
            <person name="Kang H."/>
            <person name="Kim H."/>
            <person name="Bae S."/>
            <person name="Joh K."/>
        </authorList>
    </citation>
    <scope>NUCLEOTIDE SEQUENCE [LARGE SCALE GENOMIC DNA]</scope>
    <source>
        <strain evidence="10 11">HMF5405</strain>
    </source>
</reference>
<dbReference type="CDD" id="cd17574">
    <property type="entry name" value="REC_OmpR"/>
    <property type="match status" value="1"/>
</dbReference>
<dbReference type="PROSITE" id="PS51063">
    <property type="entry name" value="HTH_CRP_2"/>
    <property type="match status" value="1"/>
</dbReference>
<dbReference type="SMART" id="SM00100">
    <property type="entry name" value="cNMP"/>
    <property type="match status" value="1"/>
</dbReference>
<evidence type="ECO:0000313" key="10">
    <source>
        <dbReference type="EMBL" id="MBO0951809.1"/>
    </source>
</evidence>
<evidence type="ECO:0000259" key="7">
    <source>
        <dbReference type="PROSITE" id="PS50042"/>
    </source>
</evidence>
<evidence type="ECO:0000256" key="6">
    <source>
        <dbReference type="PROSITE-ProRule" id="PRU00169"/>
    </source>
</evidence>
<dbReference type="PRINTS" id="PR00034">
    <property type="entry name" value="HTHCRP"/>
</dbReference>
<dbReference type="InterPro" id="IPR011006">
    <property type="entry name" value="CheY-like_superfamily"/>
</dbReference>
<dbReference type="SMART" id="SM00448">
    <property type="entry name" value="REC"/>
    <property type="match status" value="1"/>
</dbReference>
<dbReference type="CDD" id="cd00038">
    <property type="entry name" value="CAP_ED"/>
    <property type="match status" value="1"/>
</dbReference>
<dbReference type="Pfam" id="PF13545">
    <property type="entry name" value="HTH_Crp_2"/>
    <property type="match status" value="1"/>
</dbReference>
<dbReference type="SUPFAM" id="SSF46785">
    <property type="entry name" value="Winged helix' DNA-binding domain"/>
    <property type="match status" value="1"/>
</dbReference>
<dbReference type="InterPro" id="IPR036388">
    <property type="entry name" value="WH-like_DNA-bd_sf"/>
</dbReference>
<dbReference type="InterPro" id="IPR012318">
    <property type="entry name" value="HTH_CRP"/>
</dbReference>
<organism evidence="10 11">
    <name type="scientific">Fibrella forsythiae</name>
    <dbReference type="NCBI Taxonomy" id="2817061"/>
    <lineage>
        <taxon>Bacteria</taxon>
        <taxon>Pseudomonadati</taxon>
        <taxon>Bacteroidota</taxon>
        <taxon>Cytophagia</taxon>
        <taxon>Cytophagales</taxon>
        <taxon>Spirosomataceae</taxon>
        <taxon>Fibrella</taxon>
    </lineage>
</organism>
<protein>
    <submittedName>
        <fullName evidence="10">Response regulator</fullName>
    </submittedName>
</protein>
<keyword evidence="11" id="KW-1185">Reference proteome</keyword>
<evidence type="ECO:0000256" key="5">
    <source>
        <dbReference type="ARBA" id="ARBA00023163"/>
    </source>
</evidence>
<dbReference type="EMBL" id="JAFMYW010000009">
    <property type="protein sequence ID" value="MBO0951809.1"/>
    <property type="molecule type" value="Genomic_DNA"/>
</dbReference>
<keyword evidence="5" id="KW-0804">Transcription</keyword>
<dbReference type="InterPro" id="IPR001789">
    <property type="entry name" value="Sig_transdc_resp-reg_receiver"/>
</dbReference>
<accession>A0ABS3JRH8</accession>
<evidence type="ECO:0000256" key="4">
    <source>
        <dbReference type="ARBA" id="ARBA00023125"/>
    </source>
</evidence>